<gene>
    <name evidence="3" type="ORF">FF38_13152</name>
</gene>
<dbReference type="OrthoDB" id="371494at2759"/>
<dbReference type="AlphaFoldDB" id="A0A0L0CA07"/>
<proteinExistence type="predicted"/>
<feature type="region of interest" description="Disordered" evidence="1">
    <location>
        <begin position="41"/>
        <end position="61"/>
    </location>
</feature>
<evidence type="ECO:0000313" key="3">
    <source>
        <dbReference type="EMBL" id="KNC28279.1"/>
    </source>
</evidence>
<evidence type="ECO:0000313" key="4">
    <source>
        <dbReference type="Proteomes" id="UP000037069"/>
    </source>
</evidence>
<feature type="region of interest" description="Disordered" evidence="1">
    <location>
        <begin position="720"/>
        <end position="740"/>
    </location>
</feature>
<comment type="caution">
    <text evidence="3">The sequence shown here is derived from an EMBL/GenBank/DDBJ whole genome shotgun (WGS) entry which is preliminary data.</text>
</comment>
<evidence type="ECO:0000256" key="2">
    <source>
        <dbReference type="SAM" id="SignalP"/>
    </source>
</evidence>
<accession>A0A0L0CA07</accession>
<evidence type="ECO:0000256" key="1">
    <source>
        <dbReference type="SAM" id="MobiDB-lite"/>
    </source>
</evidence>
<keyword evidence="4" id="KW-1185">Reference proteome</keyword>
<feature type="region of interest" description="Disordered" evidence="1">
    <location>
        <begin position="142"/>
        <end position="161"/>
    </location>
</feature>
<dbReference type="EMBL" id="JRES01000803">
    <property type="protein sequence ID" value="KNC28279.1"/>
    <property type="molecule type" value="Genomic_DNA"/>
</dbReference>
<keyword evidence="2" id="KW-0732">Signal</keyword>
<protein>
    <submittedName>
        <fullName evidence="3">Uncharacterized protein</fullName>
    </submittedName>
</protein>
<feature type="signal peptide" evidence="2">
    <location>
        <begin position="1"/>
        <end position="29"/>
    </location>
</feature>
<dbReference type="OMA" id="IHVEYDS"/>
<feature type="region of interest" description="Disordered" evidence="1">
    <location>
        <begin position="275"/>
        <end position="295"/>
    </location>
</feature>
<organism evidence="3 4">
    <name type="scientific">Lucilia cuprina</name>
    <name type="common">Green bottle fly</name>
    <name type="synonym">Australian sheep blowfly</name>
    <dbReference type="NCBI Taxonomy" id="7375"/>
    <lineage>
        <taxon>Eukaryota</taxon>
        <taxon>Metazoa</taxon>
        <taxon>Ecdysozoa</taxon>
        <taxon>Arthropoda</taxon>
        <taxon>Hexapoda</taxon>
        <taxon>Insecta</taxon>
        <taxon>Pterygota</taxon>
        <taxon>Neoptera</taxon>
        <taxon>Endopterygota</taxon>
        <taxon>Diptera</taxon>
        <taxon>Brachycera</taxon>
        <taxon>Muscomorpha</taxon>
        <taxon>Oestroidea</taxon>
        <taxon>Calliphoridae</taxon>
        <taxon>Luciliinae</taxon>
        <taxon>Lucilia</taxon>
    </lineage>
</organism>
<dbReference type="Proteomes" id="UP000037069">
    <property type="component" value="Unassembled WGS sequence"/>
</dbReference>
<feature type="region of interest" description="Disordered" evidence="1">
    <location>
        <begin position="753"/>
        <end position="773"/>
    </location>
</feature>
<name>A0A0L0CA07_LUCCU</name>
<feature type="compositionally biased region" description="Low complexity" evidence="1">
    <location>
        <begin position="794"/>
        <end position="815"/>
    </location>
</feature>
<sequence length="1224" mass="138727">MLRKFLKPTVIASILILLTILTTITKATAVTTSTTSIATPTTTITPIPSPPPPTTTATATPSTNISATVFPLTKTSVVNKFLNNAAEETTTSLLPLQPPLNVTSTTLASFILNQKHQQQQRQRKQQQLLYLQQQRQHRQVQDVEEITQEEQHEQQQQQQQHLLNDNVNDNKEIIKKNLDSSFVTVTSPVDVITPEPSSTHAYIPFDLDYNDPTEEKALKETTARQSTINEVLTNLFPKGFSDIFRFSYAGEQEAPSTTSTTTTTSTTAAPIKVVKSTPTPFKPMPSTKTKKKEKAELPSNGTFITVSTTVTREIRREISPGHTEIVVEKIITDPGSIRSSGEFRDGSNSISKDELLRINRAAKEASVLPSLLVNPQSHNNNNLTDSKTLTPIVILNENYNNDDFVDAPEDDNQIAETQDVIHQVVQAPPAESTNYHVTPNHQYNVRIIHDNTLKNAQDNELAHPTLRNSPSYQTFVEQSKHLQNSLNEAPSRTFLKNFQNPILSQNVHSAAVNKGSFHYEQPPTQSHIQTVLPAAQLQYAQYQNHHQQQPQVEALQQAPSQAAQYQQQHQLHTQITASQHASDKDIYQIDSDQQQQLEHATEANIVFVTINTPIAHTVQQTPKLVQTYSQEPQILPPQPMKSPHEFVADAMAHNNHEAQQLVVDHQAQQTENNPKPSNAGYTYVEVQKSINIHNKLITEKDGRLIEQHETIYPPEQKYTHHIDQQQEPVQPQPSPDYVSLSQNPIHVEQEEEQYESAASIKDEQQTLNPSQDLSDFGAIQQSNLVQETHIIETQQHDQQVQTEQVQYEQQHAQEQNNHEQYDQHYAQEQQVQYQQLANDHNAQYEQYHVHEQQVQYQQSDNHQQQQVQYQQLDNNHQAEEGGHHHIEEEEEGDHKIVEEQQLNDEVQSQPANVAYEQTVQIPYALPETQPYQRPQIIEKHIPVPYGVPEPVGIPVHIEHYIDRPFPVETIVEKPVPYPVEKVVEKFVEKHVPIEVEKIVEKPVEVIVKKYIDRPVAIPIKIPVALHLPASPHGPPFGHYPPTFAGVSLDNASTWPQTVNGGSFSRIPQSVVKAYYAKMLKKLVPQMQQAYKNTHATKAVPKITPKPFVKQTYKISDILYDLKPPPPRPKGVSSNWDVGARYQYDYNTLPLDLSASSSIAVGKHMERPGQGYKNNFDEFQRWRNGHSLKRSPDFGRNLHVEYGFKPPLVPSVEIDDKGVPKRKEE</sequence>
<reference evidence="3 4" key="1">
    <citation type="journal article" date="2015" name="Nat. Commun.">
        <title>Lucilia cuprina genome unlocks parasitic fly biology to underpin future interventions.</title>
        <authorList>
            <person name="Anstead C.A."/>
            <person name="Korhonen P.K."/>
            <person name="Young N.D."/>
            <person name="Hall R.S."/>
            <person name="Jex A.R."/>
            <person name="Murali S.C."/>
            <person name="Hughes D.S."/>
            <person name="Lee S.F."/>
            <person name="Perry T."/>
            <person name="Stroehlein A.J."/>
            <person name="Ansell B.R."/>
            <person name="Breugelmans B."/>
            <person name="Hofmann A."/>
            <person name="Qu J."/>
            <person name="Dugan S."/>
            <person name="Lee S.L."/>
            <person name="Chao H."/>
            <person name="Dinh H."/>
            <person name="Han Y."/>
            <person name="Doddapaneni H.V."/>
            <person name="Worley K.C."/>
            <person name="Muzny D.M."/>
            <person name="Ioannidis P."/>
            <person name="Waterhouse R.M."/>
            <person name="Zdobnov E.M."/>
            <person name="James P.J."/>
            <person name="Bagnall N.H."/>
            <person name="Kotze A.C."/>
            <person name="Gibbs R.A."/>
            <person name="Richards S."/>
            <person name="Batterham P."/>
            <person name="Gasser R.B."/>
        </authorList>
    </citation>
    <scope>NUCLEOTIDE SEQUENCE [LARGE SCALE GENOMIC DNA]</scope>
    <source>
        <strain evidence="3 4">LS</strain>
        <tissue evidence="3">Full body</tissue>
    </source>
</reference>
<feature type="region of interest" description="Disordered" evidence="1">
    <location>
        <begin position="794"/>
        <end position="817"/>
    </location>
</feature>
<feature type="chain" id="PRO_5005535762" evidence="2">
    <location>
        <begin position="30"/>
        <end position="1224"/>
    </location>
</feature>